<dbReference type="SUPFAM" id="SSF48403">
    <property type="entry name" value="Ankyrin repeat"/>
    <property type="match status" value="1"/>
</dbReference>
<evidence type="ECO:0000256" key="3">
    <source>
        <dbReference type="PROSITE-ProRule" id="PRU00023"/>
    </source>
</evidence>
<organism evidence="4 5">
    <name type="scientific">Endozoicomonas euniceicola</name>
    <dbReference type="NCBI Taxonomy" id="1234143"/>
    <lineage>
        <taxon>Bacteria</taxon>
        <taxon>Pseudomonadati</taxon>
        <taxon>Pseudomonadota</taxon>
        <taxon>Gammaproteobacteria</taxon>
        <taxon>Oceanospirillales</taxon>
        <taxon>Endozoicomonadaceae</taxon>
        <taxon>Endozoicomonas</taxon>
    </lineage>
</organism>
<protein>
    <submittedName>
        <fullName evidence="4">Ankyrin repeat domain-containing protein</fullName>
    </submittedName>
</protein>
<dbReference type="Proteomes" id="UP001163255">
    <property type="component" value="Chromosome"/>
</dbReference>
<keyword evidence="1" id="KW-0677">Repeat</keyword>
<dbReference type="PROSITE" id="PS50297">
    <property type="entry name" value="ANK_REP_REGION"/>
    <property type="match status" value="1"/>
</dbReference>
<feature type="repeat" description="ANK" evidence="3">
    <location>
        <begin position="199"/>
        <end position="231"/>
    </location>
</feature>
<keyword evidence="5" id="KW-1185">Reference proteome</keyword>
<dbReference type="Gene3D" id="1.25.40.20">
    <property type="entry name" value="Ankyrin repeat-containing domain"/>
    <property type="match status" value="1"/>
</dbReference>
<dbReference type="Pfam" id="PF12796">
    <property type="entry name" value="Ank_2"/>
    <property type="match status" value="1"/>
</dbReference>
<dbReference type="InterPro" id="IPR036770">
    <property type="entry name" value="Ankyrin_rpt-contain_sf"/>
</dbReference>
<evidence type="ECO:0000256" key="1">
    <source>
        <dbReference type="ARBA" id="ARBA00022737"/>
    </source>
</evidence>
<accession>A0ABY6GYE1</accession>
<keyword evidence="2 3" id="KW-0040">ANK repeat</keyword>
<reference evidence="4" key="1">
    <citation type="submission" date="2022-10" db="EMBL/GenBank/DDBJ databases">
        <title>Completed Genome Sequence of two octocoral isolated bacterium, Endozoicomonas euniceicola EF212T and Endozoicomonas gorgoniicola PS125T.</title>
        <authorList>
            <person name="Chiou Y.-J."/>
            <person name="Chen Y.-H."/>
        </authorList>
    </citation>
    <scope>NUCLEOTIDE SEQUENCE</scope>
    <source>
        <strain evidence="4">EF212</strain>
    </source>
</reference>
<evidence type="ECO:0000313" key="5">
    <source>
        <dbReference type="Proteomes" id="UP001163255"/>
    </source>
</evidence>
<dbReference type="PANTHER" id="PTHR24198:SF165">
    <property type="entry name" value="ANKYRIN REPEAT-CONTAINING PROTEIN-RELATED"/>
    <property type="match status" value="1"/>
</dbReference>
<sequence>MTASGLPPGKEELNKLIQLENQDETERRLNELLDYQSYKEMVNLICWFTTPMDENQLSFPSFLSLASGNQWLTFLLIIRMAGIINQPVWFPFYGDLLHTLINTDLFYSVTIGHLDRVVSLLNQHPNYIQTRDHNAHSLLSYAVRYGHNDIIRALMQRRAPGHPDRNGNDLMHLAVHYNQTSTIRLLLSLDYPVNRRNLRGETPLFLSILEGREFATRQLLAHGANADIADNQGRQPLQFTARNGLTNQVSLLIEQQLSPIEHVLERYGEVQTAESIAVSSLINDNAATPTFSSNIYNPPVIGNPHHQNLQRLCQNLRRFTGFFTRLLHLNQTLQLSLSHNLQLLSPEHQHRLREQHQQAQTLGIRLQQSLQHLENNLLQIRQDVSQSQQY</sequence>
<dbReference type="PROSITE" id="PS50088">
    <property type="entry name" value="ANK_REPEAT"/>
    <property type="match status" value="1"/>
</dbReference>
<proteinExistence type="predicted"/>
<evidence type="ECO:0000256" key="2">
    <source>
        <dbReference type="ARBA" id="ARBA00023043"/>
    </source>
</evidence>
<dbReference type="SMART" id="SM00248">
    <property type="entry name" value="ANK"/>
    <property type="match status" value="4"/>
</dbReference>
<name>A0ABY6GYE1_9GAMM</name>
<dbReference type="RefSeq" id="WP_262600507.1">
    <property type="nucleotide sequence ID" value="NZ_CP103300.1"/>
</dbReference>
<dbReference type="PANTHER" id="PTHR24198">
    <property type="entry name" value="ANKYRIN REPEAT AND PROTEIN KINASE DOMAIN-CONTAINING PROTEIN"/>
    <property type="match status" value="1"/>
</dbReference>
<gene>
    <name evidence="4" type="ORF">NX720_07795</name>
</gene>
<evidence type="ECO:0000313" key="4">
    <source>
        <dbReference type="EMBL" id="UYM17800.1"/>
    </source>
</evidence>
<dbReference type="EMBL" id="CP103300">
    <property type="protein sequence ID" value="UYM17800.1"/>
    <property type="molecule type" value="Genomic_DNA"/>
</dbReference>
<dbReference type="InterPro" id="IPR002110">
    <property type="entry name" value="Ankyrin_rpt"/>
</dbReference>